<accession>A0A0E0CT25</accession>
<dbReference type="HOGENOM" id="CLU_2175021_0_0_1"/>
<sequence length="110" mass="11506">MAAAASDRKREARILPLVAQSLRFSKSYPCASPPTPALSSTDPPGGPTAAAVRSASAGVFSTAADQFSGVLASLASDMNEFDQLEVSEVIFLLDTQTNSAVFNQENKVEL</sequence>
<evidence type="ECO:0000256" key="1">
    <source>
        <dbReference type="SAM" id="MobiDB-lite"/>
    </source>
</evidence>
<dbReference type="EnsemblPlants" id="OMERI02G35040.1">
    <property type="protein sequence ID" value="OMERI02G35040.1"/>
    <property type="gene ID" value="OMERI02G35040"/>
</dbReference>
<evidence type="ECO:0000313" key="2">
    <source>
        <dbReference type="EnsemblPlants" id="OMERI02G35040.1"/>
    </source>
</evidence>
<organism evidence="2">
    <name type="scientific">Oryza meridionalis</name>
    <dbReference type="NCBI Taxonomy" id="40149"/>
    <lineage>
        <taxon>Eukaryota</taxon>
        <taxon>Viridiplantae</taxon>
        <taxon>Streptophyta</taxon>
        <taxon>Embryophyta</taxon>
        <taxon>Tracheophyta</taxon>
        <taxon>Spermatophyta</taxon>
        <taxon>Magnoliopsida</taxon>
        <taxon>Liliopsida</taxon>
        <taxon>Poales</taxon>
        <taxon>Poaceae</taxon>
        <taxon>BOP clade</taxon>
        <taxon>Oryzoideae</taxon>
        <taxon>Oryzeae</taxon>
        <taxon>Oryzinae</taxon>
        <taxon>Oryza</taxon>
    </lineage>
</organism>
<feature type="region of interest" description="Disordered" evidence="1">
    <location>
        <begin position="31"/>
        <end position="51"/>
    </location>
</feature>
<dbReference type="AlphaFoldDB" id="A0A0E0CT25"/>
<evidence type="ECO:0000313" key="3">
    <source>
        <dbReference type="Proteomes" id="UP000008021"/>
    </source>
</evidence>
<reference evidence="2" key="1">
    <citation type="submission" date="2015-04" db="UniProtKB">
        <authorList>
            <consortium name="EnsemblPlants"/>
        </authorList>
    </citation>
    <scope>IDENTIFICATION</scope>
</reference>
<reference evidence="2" key="2">
    <citation type="submission" date="2018-05" db="EMBL/GenBank/DDBJ databases">
        <title>OmerRS3 (Oryza meridionalis Reference Sequence Version 3).</title>
        <authorList>
            <person name="Zhang J."/>
            <person name="Kudrna D."/>
            <person name="Lee S."/>
            <person name="Talag J."/>
            <person name="Welchert J."/>
            <person name="Wing R.A."/>
        </authorList>
    </citation>
    <scope>NUCLEOTIDE SEQUENCE [LARGE SCALE GENOMIC DNA]</scope>
    <source>
        <strain evidence="2">cv. OR44</strain>
    </source>
</reference>
<name>A0A0E0CT25_9ORYZ</name>
<keyword evidence="3" id="KW-1185">Reference proteome</keyword>
<proteinExistence type="predicted"/>
<dbReference type="Gramene" id="OMERI02G35040.1">
    <property type="protein sequence ID" value="OMERI02G35040.1"/>
    <property type="gene ID" value="OMERI02G35040"/>
</dbReference>
<dbReference type="Proteomes" id="UP000008021">
    <property type="component" value="Chromosome 2"/>
</dbReference>
<protein>
    <submittedName>
        <fullName evidence="2">Uncharacterized protein</fullName>
    </submittedName>
</protein>